<dbReference type="Proteomes" id="UP001177080">
    <property type="component" value="Unassembled WGS sequence"/>
</dbReference>
<evidence type="ECO:0000313" key="3">
    <source>
        <dbReference type="Proteomes" id="UP001177080"/>
    </source>
</evidence>
<protein>
    <submittedName>
        <fullName evidence="2">Uncharacterized protein</fullName>
    </submittedName>
</protein>
<dbReference type="RefSeq" id="WP_244762105.1">
    <property type="nucleotide sequence ID" value="NZ_JALJCJ010000004.1"/>
</dbReference>
<organism evidence="2 3">
    <name type="scientific">Shinella curvata</name>
    <dbReference type="NCBI Taxonomy" id="1817964"/>
    <lineage>
        <taxon>Bacteria</taxon>
        <taxon>Pseudomonadati</taxon>
        <taxon>Pseudomonadota</taxon>
        <taxon>Alphaproteobacteria</taxon>
        <taxon>Hyphomicrobiales</taxon>
        <taxon>Rhizobiaceae</taxon>
        <taxon>Shinella</taxon>
    </lineage>
</organism>
<dbReference type="EMBL" id="WHSC02000002">
    <property type="protein sequence ID" value="MDO6120435.1"/>
    <property type="molecule type" value="Genomic_DNA"/>
</dbReference>
<proteinExistence type="predicted"/>
<sequence length="153" mass="16168">MTIEQTASAVAILAATALFLPASANAGGRPLTDWVGSWSLGAEQTIDISLEEGSLLVVDGYATYGARDPERVAQGSVQVASFFARITRGQVEAGEVIRFTIDGDTVLPFAVADGSLCKVELKLEWPKLRARDNGRCGGANVSFTGLYAAPYKK</sequence>
<evidence type="ECO:0000313" key="2">
    <source>
        <dbReference type="EMBL" id="MDO6120435.1"/>
    </source>
</evidence>
<reference evidence="2" key="1">
    <citation type="submission" date="2022-04" db="EMBL/GenBank/DDBJ databases">
        <title>Shinella lacus sp. nov., a novel member of the genus Shinella from water.</title>
        <authorList>
            <person name="Deng Y."/>
        </authorList>
    </citation>
    <scope>NUCLEOTIDE SEQUENCE</scope>
    <source>
        <strain evidence="2">JCM 31239</strain>
    </source>
</reference>
<evidence type="ECO:0000256" key="1">
    <source>
        <dbReference type="SAM" id="SignalP"/>
    </source>
</evidence>
<feature type="signal peptide" evidence="1">
    <location>
        <begin position="1"/>
        <end position="26"/>
    </location>
</feature>
<keyword evidence="3" id="KW-1185">Reference proteome</keyword>
<feature type="chain" id="PRO_5046077547" evidence="1">
    <location>
        <begin position="27"/>
        <end position="153"/>
    </location>
</feature>
<name>A0ABT8X9M0_9HYPH</name>
<gene>
    <name evidence="2" type="ORF">GB928_004490</name>
</gene>
<accession>A0ABT8X9M0</accession>
<keyword evidence="1" id="KW-0732">Signal</keyword>
<comment type="caution">
    <text evidence="2">The sequence shown here is derived from an EMBL/GenBank/DDBJ whole genome shotgun (WGS) entry which is preliminary data.</text>
</comment>